<comment type="caution">
    <text evidence="7">The sequence shown here is derived from an EMBL/GenBank/DDBJ whole genome shotgun (WGS) entry which is preliminary data.</text>
</comment>
<evidence type="ECO:0000256" key="3">
    <source>
        <dbReference type="ARBA" id="ARBA00022692"/>
    </source>
</evidence>
<evidence type="ECO:0000313" key="8">
    <source>
        <dbReference type="Proteomes" id="UP000321306"/>
    </source>
</evidence>
<evidence type="ECO:0008006" key="9">
    <source>
        <dbReference type="Google" id="ProtNLM"/>
    </source>
</evidence>
<keyword evidence="4 6" id="KW-1133">Transmembrane helix</keyword>
<protein>
    <recommendedName>
        <fullName evidence="9">CidA/LrgA family protein</fullName>
    </recommendedName>
</protein>
<feature type="transmembrane region" description="Helical" evidence="6">
    <location>
        <begin position="57"/>
        <end position="76"/>
    </location>
</feature>
<name>A0A511N5E8_DEIC1</name>
<evidence type="ECO:0000313" key="7">
    <source>
        <dbReference type="EMBL" id="GEM47656.1"/>
    </source>
</evidence>
<keyword evidence="5 6" id="KW-0472">Membrane</keyword>
<evidence type="ECO:0000256" key="4">
    <source>
        <dbReference type="ARBA" id="ARBA00022989"/>
    </source>
</evidence>
<keyword evidence="3 6" id="KW-0812">Transmembrane</keyword>
<evidence type="ECO:0000256" key="2">
    <source>
        <dbReference type="ARBA" id="ARBA00022475"/>
    </source>
</evidence>
<dbReference type="EMBL" id="BJXB01000014">
    <property type="protein sequence ID" value="GEM47656.1"/>
    <property type="molecule type" value="Genomic_DNA"/>
</dbReference>
<dbReference type="Pfam" id="PF03788">
    <property type="entry name" value="LrgA"/>
    <property type="match status" value="1"/>
</dbReference>
<dbReference type="PANTHER" id="PTHR33931:SF2">
    <property type="entry name" value="HOLIN-LIKE PROTEIN CIDA"/>
    <property type="match status" value="1"/>
</dbReference>
<dbReference type="GO" id="GO:0005886">
    <property type="term" value="C:plasma membrane"/>
    <property type="evidence" value="ECO:0007669"/>
    <property type="project" value="UniProtKB-SubCell"/>
</dbReference>
<organism evidence="7 8">
    <name type="scientific">Deinococcus cellulosilyticus (strain DSM 18568 / NBRC 106333 / KACC 11606 / 5516J-15)</name>
    <dbReference type="NCBI Taxonomy" id="1223518"/>
    <lineage>
        <taxon>Bacteria</taxon>
        <taxon>Thermotogati</taxon>
        <taxon>Deinococcota</taxon>
        <taxon>Deinococci</taxon>
        <taxon>Deinococcales</taxon>
        <taxon>Deinococcaceae</taxon>
        <taxon>Deinococcus</taxon>
    </lineage>
</organism>
<proteinExistence type="predicted"/>
<keyword evidence="2" id="KW-1003">Cell membrane</keyword>
<dbReference type="AlphaFoldDB" id="A0A511N5E8"/>
<gene>
    <name evidence="7" type="ORF">DC3_32910</name>
</gene>
<dbReference type="Proteomes" id="UP000321306">
    <property type="component" value="Unassembled WGS sequence"/>
</dbReference>
<evidence type="ECO:0000256" key="5">
    <source>
        <dbReference type="ARBA" id="ARBA00023136"/>
    </source>
</evidence>
<dbReference type="PANTHER" id="PTHR33931">
    <property type="entry name" value="HOLIN-LIKE PROTEIN CIDA-RELATED"/>
    <property type="match status" value="1"/>
</dbReference>
<sequence length="109" mass="11920">MLRGFCILLGFNALGEMLTRLLHLPIPGPVVGMLLLWAALNLKLVRLEWVQKTSEHLLSILGLLFVPAGAGIVLYLQEGQTLLLLLISMTGVLFLASFVMTRIAGRGHD</sequence>
<evidence type="ECO:0000256" key="1">
    <source>
        <dbReference type="ARBA" id="ARBA00004651"/>
    </source>
</evidence>
<feature type="transmembrane region" description="Helical" evidence="6">
    <location>
        <begin position="25"/>
        <end position="45"/>
    </location>
</feature>
<keyword evidence="8" id="KW-1185">Reference proteome</keyword>
<evidence type="ECO:0000256" key="6">
    <source>
        <dbReference type="SAM" id="Phobius"/>
    </source>
</evidence>
<feature type="transmembrane region" description="Helical" evidence="6">
    <location>
        <begin position="82"/>
        <end position="104"/>
    </location>
</feature>
<comment type="subcellular location">
    <subcellularLocation>
        <location evidence="1">Cell membrane</location>
        <topology evidence="1">Multi-pass membrane protein</topology>
    </subcellularLocation>
</comment>
<reference evidence="7 8" key="1">
    <citation type="submission" date="2019-07" db="EMBL/GenBank/DDBJ databases">
        <title>Whole genome shotgun sequence of Deinococcus cellulosilyticus NBRC 106333.</title>
        <authorList>
            <person name="Hosoyama A."/>
            <person name="Uohara A."/>
            <person name="Ohji S."/>
            <person name="Ichikawa N."/>
        </authorList>
    </citation>
    <scope>NUCLEOTIDE SEQUENCE [LARGE SCALE GENOMIC DNA]</scope>
    <source>
        <strain evidence="7 8">NBRC 106333</strain>
    </source>
</reference>
<accession>A0A511N5E8</accession>
<dbReference type="InterPro" id="IPR005538">
    <property type="entry name" value="LrgA/CidA"/>
</dbReference>